<evidence type="ECO:0000259" key="1">
    <source>
        <dbReference type="PROSITE" id="PS50835"/>
    </source>
</evidence>
<protein>
    <submittedName>
        <fullName evidence="2">Neural cell adhesion molecule L1-like protein isoform X1</fullName>
    </submittedName>
</protein>
<dbReference type="AlphaFoldDB" id="A0A8J4UA27"/>
<feature type="domain" description="Ig-like" evidence="1">
    <location>
        <begin position="2"/>
        <end position="52"/>
    </location>
</feature>
<comment type="caution">
    <text evidence="2">The sequence shown here is derived from an EMBL/GenBank/DDBJ whole genome shotgun (WGS) entry which is preliminary data.</text>
</comment>
<dbReference type="Pfam" id="PF13927">
    <property type="entry name" value="Ig_3"/>
    <property type="match status" value="1"/>
</dbReference>
<sequence>PPKWNIEPEGQVNIIGADVIIRCAAYGNPVPSVTWMVNGRSFSGMTPCDAKP</sequence>
<reference evidence="2" key="1">
    <citation type="submission" date="2020-07" db="EMBL/GenBank/DDBJ databases">
        <title>Clarias magur genome sequencing, assembly and annotation.</title>
        <authorList>
            <person name="Kushwaha B."/>
            <person name="Kumar R."/>
            <person name="Das P."/>
            <person name="Joshi C.G."/>
            <person name="Kumar D."/>
            <person name="Nagpure N.S."/>
            <person name="Pandey M."/>
            <person name="Agarwal S."/>
            <person name="Srivastava S."/>
            <person name="Singh M."/>
            <person name="Sahoo L."/>
            <person name="Jayasankar P."/>
            <person name="Meher P.K."/>
            <person name="Koringa P.G."/>
            <person name="Iquebal M.A."/>
            <person name="Das S.P."/>
            <person name="Bit A."/>
            <person name="Patnaik S."/>
            <person name="Patel N."/>
            <person name="Shah T.M."/>
            <person name="Hinsu A."/>
            <person name="Jena J.K."/>
        </authorList>
    </citation>
    <scope>NUCLEOTIDE SEQUENCE</scope>
    <source>
        <strain evidence="2">CIFAMagur01</strain>
        <tissue evidence="2">Testis</tissue>
    </source>
</reference>
<dbReference type="SUPFAM" id="SSF48726">
    <property type="entry name" value="Immunoglobulin"/>
    <property type="match status" value="1"/>
</dbReference>
<keyword evidence="3" id="KW-1185">Reference proteome</keyword>
<dbReference type="EMBL" id="QNUK01000105">
    <property type="protein sequence ID" value="KAF5901776.1"/>
    <property type="molecule type" value="Genomic_DNA"/>
</dbReference>
<feature type="non-terminal residue" evidence="2">
    <location>
        <position position="52"/>
    </location>
</feature>
<feature type="non-terminal residue" evidence="2">
    <location>
        <position position="1"/>
    </location>
</feature>
<dbReference type="PROSITE" id="PS50835">
    <property type="entry name" value="IG_LIKE"/>
    <property type="match status" value="1"/>
</dbReference>
<dbReference type="InterPro" id="IPR013783">
    <property type="entry name" value="Ig-like_fold"/>
</dbReference>
<dbReference type="Proteomes" id="UP000727407">
    <property type="component" value="Unassembled WGS sequence"/>
</dbReference>
<gene>
    <name evidence="2" type="primary">chl1</name>
    <name evidence="2" type="ORF">DAT39_008513</name>
</gene>
<evidence type="ECO:0000313" key="3">
    <source>
        <dbReference type="Proteomes" id="UP000727407"/>
    </source>
</evidence>
<dbReference type="Gene3D" id="2.60.40.10">
    <property type="entry name" value="Immunoglobulins"/>
    <property type="match status" value="1"/>
</dbReference>
<accession>A0A8J4UA27</accession>
<evidence type="ECO:0000313" key="2">
    <source>
        <dbReference type="EMBL" id="KAF5901776.1"/>
    </source>
</evidence>
<name>A0A8J4UA27_CLAMG</name>
<organism evidence="2 3">
    <name type="scientific">Clarias magur</name>
    <name type="common">Asian catfish</name>
    <name type="synonym">Macropteronotus magur</name>
    <dbReference type="NCBI Taxonomy" id="1594786"/>
    <lineage>
        <taxon>Eukaryota</taxon>
        <taxon>Metazoa</taxon>
        <taxon>Chordata</taxon>
        <taxon>Craniata</taxon>
        <taxon>Vertebrata</taxon>
        <taxon>Euteleostomi</taxon>
        <taxon>Actinopterygii</taxon>
        <taxon>Neopterygii</taxon>
        <taxon>Teleostei</taxon>
        <taxon>Ostariophysi</taxon>
        <taxon>Siluriformes</taxon>
        <taxon>Clariidae</taxon>
        <taxon>Clarias</taxon>
    </lineage>
</organism>
<dbReference type="OrthoDB" id="6429135at2759"/>
<dbReference type="InterPro" id="IPR036179">
    <property type="entry name" value="Ig-like_dom_sf"/>
</dbReference>
<proteinExistence type="predicted"/>
<dbReference type="InterPro" id="IPR007110">
    <property type="entry name" value="Ig-like_dom"/>
</dbReference>